<name>A0ABS4QAM1_9NOCA</name>
<dbReference type="EMBL" id="JAGGMR010000001">
    <property type="protein sequence ID" value="MBP2188745.1"/>
    <property type="molecule type" value="Genomic_DNA"/>
</dbReference>
<dbReference type="Pfam" id="PF11209">
    <property type="entry name" value="LmeA"/>
    <property type="match status" value="1"/>
</dbReference>
<proteinExistence type="predicted"/>
<comment type="caution">
    <text evidence="1">The sequence shown here is derived from an EMBL/GenBank/DDBJ whole genome shotgun (WGS) entry which is preliminary data.</text>
</comment>
<organism evidence="1 2">
    <name type="scientific">Nocardia goodfellowii</name>
    <dbReference type="NCBI Taxonomy" id="882446"/>
    <lineage>
        <taxon>Bacteria</taxon>
        <taxon>Bacillati</taxon>
        <taxon>Actinomycetota</taxon>
        <taxon>Actinomycetes</taxon>
        <taxon>Mycobacteriales</taxon>
        <taxon>Nocardiaceae</taxon>
        <taxon>Nocardia</taxon>
    </lineage>
</organism>
<evidence type="ECO:0000313" key="2">
    <source>
        <dbReference type="Proteomes" id="UP001519325"/>
    </source>
</evidence>
<accession>A0ABS4QAM1</accession>
<dbReference type="RefSeq" id="WP_209886406.1">
    <property type="nucleotide sequence ID" value="NZ_JAGGMR010000001.1"/>
</dbReference>
<reference evidence="1 2" key="1">
    <citation type="submission" date="2021-03" db="EMBL/GenBank/DDBJ databases">
        <title>Sequencing the genomes of 1000 actinobacteria strains.</title>
        <authorList>
            <person name="Klenk H.-P."/>
        </authorList>
    </citation>
    <scope>NUCLEOTIDE SEQUENCE [LARGE SCALE GENOMIC DNA]</scope>
    <source>
        <strain evidence="1 2">DSM 45516</strain>
    </source>
</reference>
<evidence type="ECO:0000313" key="1">
    <source>
        <dbReference type="EMBL" id="MBP2188745.1"/>
    </source>
</evidence>
<gene>
    <name evidence="1" type="ORF">BJ987_001646</name>
</gene>
<evidence type="ECO:0008006" key="3">
    <source>
        <dbReference type="Google" id="ProtNLM"/>
    </source>
</evidence>
<dbReference type="Proteomes" id="UP001519325">
    <property type="component" value="Unassembled WGS sequence"/>
</dbReference>
<protein>
    <recommendedName>
        <fullName evidence="3">DUF2993 domain-containing protein</fullName>
    </recommendedName>
</protein>
<dbReference type="InterPro" id="IPR021373">
    <property type="entry name" value="DUF2993"/>
</dbReference>
<sequence>MNTAQPPARVSRRTLTIALAVVVALLAALLIGGEAYARHRVANCVSTQFEQEMGSKIDVGFGLKPLLITYLDGKVGRVTVDSDDTKFGPAVGMVVHARFDDVEMIDGGKGGGTIGSSSADVDWSNEGIRETLAGLVTSVSSSKASGLLTLKVLGGLAELEVKPVVTNGVVEVETQSAALLGLGLPTDLVQGIVDVISKSLQSYPFDMKPTEISMTDDGIAVRLAGGRSELPASQGNSQINC</sequence>
<keyword evidence="2" id="KW-1185">Reference proteome</keyword>